<dbReference type="AlphaFoldDB" id="A0A2M9ZA88"/>
<gene>
    <name evidence="2" type="ORF">CH371_13015</name>
</gene>
<feature type="region of interest" description="Disordered" evidence="1">
    <location>
        <begin position="35"/>
        <end position="57"/>
    </location>
</feature>
<accession>A0A2M9ZA88</accession>
<comment type="caution">
    <text evidence="2">The sequence shown here is derived from an EMBL/GenBank/DDBJ whole genome shotgun (WGS) entry which is preliminary data.</text>
</comment>
<organism evidence="2 3">
    <name type="scientific">Leptospira wolffii</name>
    <dbReference type="NCBI Taxonomy" id="409998"/>
    <lineage>
        <taxon>Bacteria</taxon>
        <taxon>Pseudomonadati</taxon>
        <taxon>Spirochaetota</taxon>
        <taxon>Spirochaetia</taxon>
        <taxon>Leptospirales</taxon>
        <taxon>Leptospiraceae</taxon>
        <taxon>Leptospira</taxon>
    </lineage>
</organism>
<dbReference type="EMBL" id="NPDT01000005">
    <property type="protein sequence ID" value="PJZ65313.1"/>
    <property type="molecule type" value="Genomic_DNA"/>
</dbReference>
<evidence type="ECO:0000313" key="3">
    <source>
        <dbReference type="Proteomes" id="UP000231912"/>
    </source>
</evidence>
<evidence type="ECO:0000256" key="1">
    <source>
        <dbReference type="SAM" id="MobiDB-lite"/>
    </source>
</evidence>
<evidence type="ECO:0000313" key="2">
    <source>
        <dbReference type="EMBL" id="PJZ65313.1"/>
    </source>
</evidence>
<protein>
    <submittedName>
        <fullName evidence="2">Uncharacterized protein</fullName>
    </submittedName>
</protein>
<proteinExistence type="predicted"/>
<name>A0A2M9ZA88_9LEPT</name>
<sequence>MVRQGKPPALTVPREGKLQEKKSYWNHFSADSYAKGTREKRVDGIQPSPKGKDKKELPPLLIFEKLVSIPAQTT</sequence>
<dbReference type="Proteomes" id="UP000231912">
    <property type="component" value="Unassembled WGS sequence"/>
</dbReference>
<reference evidence="2 3" key="1">
    <citation type="submission" date="2017-07" db="EMBL/GenBank/DDBJ databases">
        <title>Leptospira spp. isolated from tropical soils.</title>
        <authorList>
            <person name="Thibeaux R."/>
            <person name="Iraola G."/>
            <person name="Ferres I."/>
            <person name="Bierque E."/>
            <person name="Girault D."/>
            <person name="Soupe-Gilbert M.-E."/>
            <person name="Picardeau M."/>
            <person name="Goarant C."/>
        </authorList>
    </citation>
    <scope>NUCLEOTIDE SEQUENCE [LARGE SCALE GENOMIC DNA]</scope>
    <source>
        <strain evidence="2 3">FH2-C-A2</strain>
    </source>
</reference>